<name>A0A9N8RZP9_9BURK</name>
<dbReference type="InterPro" id="IPR006171">
    <property type="entry name" value="TOPRIM_dom"/>
</dbReference>
<evidence type="ECO:0000313" key="3">
    <source>
        <dbReference type="Proteomes" id="UP000789704"/>
    </source>
</evidence>
<organism evidence="2 3">
    <name type="scientific">Paraburkholderia saeva</name>
    <dbReference type="NCBI Taxonomy" id="2777537"/>
    <lineage>
        <taxon>Bacteria</taxon>
        <taxon>Pseudomonadati</taxon>
        <taxon>Pseudomonadota</taxon>
        <taxon>Betaproteobacteria</taxon>
        <taxon>Burkholderiales</taxon>
        <taxon>Burkholderiaceae</taxon>
        <taxon>Paraburkholderia</taxon>
    </lineage>
</organism>
<dbReference type="Gene3D" id="3.40.1360.10">
    <property type="match status" value="1"/>
</dbReference>
<accession>A0A9N8RZP9</accession>
<dbReference type="EMBL" id="CAJQZC010000011">
    <property type="protein sequence ID" value="CAG4919134.1"/>
    <property type="molecule type" value="Genomic_DNA"/>
</dbReference>
<keyword evidence="3" id="KW-1185">Reference proteome</keyword>
<feature type="domain" description="Toprim" evidence="1">
    <location>
        <begin position="11"/>
        <end position="95"/>
    </location>
</feature>
<gene>
    <name evidence="2" type="ORF">LMG31841_04847</name>
</gene>
<dbReference type="Pfam" id="PF13362">
    <property type="entry name" value="Toprim_3"/>
    <property type="match status" value="1"/>
</dbReference>
<sequence>MWPDESVTTGLGIAEGIETALSLAWAYAPVWACIDAGNLKALPVLPGIESLVIGADNDPAGIDGAHACAQRWAADGVEVHMTKQTENDLNDVLKEVA</sequence>
<evidence type="ECO:0000313" key="2">
    <source>
        <dbReference type="EMBL" id="CAG4919134.1"/>
    </source>
</evidence>
<dbReference type="AlphaFoldDB" id="A0A9N8RZP9"/>
<evidence type="ECO:0000259" key="1">
    <source>
        <dbReference type="Pfam" id="PF13362"/>
    </source>
</evidence>
<protein>
    <recommendedName>
        <fullName evidence="1">Toprim domain-containing protein</fullName>
    </recommendedName>
</protein>
<comment type="caution">
    <text evidence="2">The sequence shown here is derived from an EMBL/GenBank/DDBJ whole genome shotgun (WGS) entry which is preliminary data.</text>
</comment>
<proteinExistence type="predicted"/>
<dbReference type="Proteomes" id="UP000789704">
    <property type="component" value="Unassembled WGS sequence"/>
</dbReference>
<reference evidence="2" key="1">
    <citation type="submission" date="2021-04" db="EMBL/GenBank/DDBJ databases">
        <authorList>
            <person name="Vanwijnsberghe S."/>
        </authorList>
    </citation>
    <scope>NUCLEOTIDE SEQUENCE</scope>
    <source>
        <strain evidence="2">LMG 31841</strain>
    </source>
</reference>